<dbReference type="EMBL" id="CP027306">
    <property type="protein sequence ID" value="AXE82156.1"/>
    <property type="molecule type" value="Genomic_DNA"/>
</dbReference>
<protein>
    <submittedName>
        <fullName evidence="2">Uncharacterized protein</fullName>
    </submittedName>
</protein>
<dbReference type="Proteomes" id="UP000252698">
    <property type="component" value="Chromosome"/>
</dbReference>
<dbReference type="GeneID" id="95524569"/>
<feature type="compositionally biased region" description="Low complexity" evidence="1">
    <location>
        <begin position="29"/>
        <end position="38"/>
    </location>
</feature>
<proteinExistence type="predicted"/>
<name>A0A2Z5JNY9_STRAR</name>
<dbReference type="AlphaFoldDB" id="A0A2Z5JNY9"/>
<organism evidence="2 3">
    <name type="scientific">Streptomyces atratus</name>
    <dbReference type="NCBI Taxonomy" id="1893"/>
    <lineage>
        <taxon>Bacteria</taxon>
        <taxon>Bacillati</taxon>
        <taxon>Actinomycetota</taxon>
        <taxon>Actinomycetes</taxon>
        <taxon>Kitasatosporales</taxon>
        <taxon>Streptomycetaceae</taxon>
        <taxon>Streptomyces</taxon>
    </lineage>
</organism>
<evidence type="ECO:0000313" key="3">
    <source>
        <dbReference type="Proteomes" id="UP000252698"/>
    </source>
</evidence>
<gene>
    <name evidence="2" type="ORF">C5746_40725</name>
</gene>
<evidence type="ECO:0000256" key="1">
    <source>
        <dbReference type="SAM" id="MobiDB-lite"/>
    </source>
</evidence>
<sequence>MTVVVRAFVQTNDLKAAASLSAAMAVAPPGRASAAAQPDAEPVGRNDPWRQVPTSSPALPEPVRRP</sequence>
<accession>A0A2Z5JNY9</accession>
<reference evidence="2 3" key="1">
    <citation type="journal article" date="2018" name="Front. Microbiol.">
        <title>Genome Sequencing of Streptomyces atratus SCSIOZH16 and Activation Production of Nocardamine via Metabolic Engineering.</title>
        <authorList>
            <person name="Li Y."/>
            <person name="Zhang C."/>
            <person name="Liu C."/>
            <person name="Ju J."/>
            <person name="Ma J."/>
        </authorList>
    </citation>
    <scope>NUCLEOTIDE SEQUENCE [LARGE SCALE GENOMIC DNA]</scope>
    <source>
        <strain evidence="2 3">SCSIO_ZH16</strain>
    </source>
</reference>
<feature type="region of interest" description="Disordered" evidence="1">
    <location>
        <begin position="29"/>
        <end position="66"/>
    </location>
</feature>
<dbReference type="KEGG" id="sata:C5746_40725"/>
<dbReference type="RefSeq" id="WP_114248538.1">
    <property type="nucleotide sequence ID" value="NZ_CP027306.1"/>
</dbReference>
<evidence type="ECO:0000313" key="2">
    <source>
        <dbReference type="EMBL" id="AXE82156.1"/>
    </source>
</evidence>